<keyword evidence="1 2" id="KW-1015">Disulfide bond</keyword>
<evidence type="ECO:0000256" key="1">
    <source>
        <dbReference type="ARBA" id="ARBA00023157"/>
    </source>
</evidence>
<dbReference type="PROSITE" id="PS50068">
    <property type="entry name" value="LDLRA_2"/>
    <property type="match status" value="1"/>
</dbReference>
<protein>
    <submittedName>
        <fullName evidence="3">Uncharacterized protein</fullName>
    </submittedName>
</protein>
<name>A0AAV0XJ73_9HEMI</name>
<accession>A0AAV0XJ73</accession>
<reference evidence="3 4" key="1">
    <citation type="submission" date="2023-01" db="EMBL/GenBank/DDBJ databases">
        <authorList>
            <person name="Whitehead M."/>
        </authorList>
    </citation>
    <scope>NUCLEOTIDE SEQUENCE [LARGE SCALE GENOMIC DNA]</scope>
</reference>
<evidence type="ECO:0000256" key="2">
    <source>
        <dbReference type="PROSITE-ProRule" id="PRU00124"/>
    </source>
</evidence>
<dbReference type="InterPro" id="IPR002172">
    <property type="entry name" value="LDrepeatLR_classA_rpt"/>
</dbReference>
<sequence>MKVTYSWITYSCLVFGSGILCDRKLDKRQAVSSCSVNTDKFHCSNELCIEWSWVCDGRKDCSDGLDETNELCALYEHGTNMTTGKK</sequence>
<dbReference type="SMART" id="SM00192">
    <property type="entry name" value="LDLa"/>
    <property type="match status" value="1"/>
</dbReference>
<dbReference type="EMBL" id="CARXXK010000005">
    <property type="protein sequence ID" value="CAI6368303.1"/>
    <property type="molecule type" value="Genomic_DNA"/>
</dbReference>
<proteinExistence type="predicted"/>
<dbReference type="SUPFAM" id="SSF57424">
    <property type="entry name" value="LDL receptor-like module"/>
    <property type="match status" value="1"/>
</dbReference>
<feature type="disulfide bond" evidence="2">
    <location>
        <begin position="43"/>
        <end position="61"/>
    </location>
</feature>
<dbReference type="InterPro" id="IPR036055">
    <property type="entry name" value="LDL_receptor-like_sf"/>
</dbReference>
<dbReference type="CDD" id="cd00112">
    <property type="entry name" value="LDLa"/>
    <property type="match status" value="1"/>
</dbReference>
<evidence type="ECO:0000313" key="4">
    <source>
        <dbReference type="Proteomes" id="UP001160148"/>
    </source>
</evidence>
<dbReference type="Proteomes" id="UP001160148">
    <property type="component" value="Unassembled WGS sequence"/>
</dbReference>
<dbReference type="Gene3D" id="4.10.400.10">
    <property type="entry name" value="Low-density Lipoprotein Receptor"/>
    <property type="match status" value="1"/>
</dbReference>
<evidence type="ECO:0000313" key="3">
    <source>
        <dbReference type="EMBL" id="CAI6368303.1"/>
    </source>
</evidence>
<dbReference type="Pfam" id="PF00057">
    <property type="entry name" value="Ldl_recept_a"/>
    <property type="match status" value="1"/>
</dbReference>
<keyword evidence="4" id="KW-1185">Reference proteome</keyword>
<comment type="caution">
    <text evidence="3">The sequence shown here is derived from an EMBL/GenBank/DDBJ whole genome shotgun (WGS) entry which is preliminary data.</text>
</comment>
<organism evidence="3 4">
    <name type="scientific">Macrosiphum euphorbiae</name>
    <name type="common">potato aphid</name>
    <dbReference type="NCBI Taxonomy" id="13131"/>
    <lineage>
        <taxon>Eukaryota</taxon>
        <taxon>Metazoa</taxon>
        <taxon>Ecdysozoa</taxon>
        <taxon>Arthropoda</taxon>
        <taxon>Hexapoda</taxon>
        <taxon>Insecta</taxon>
        <taxon>Pterygota</taxon>
        <taxon>Neoptera</taxon>
        <taxon>Paraneoptera</taxon>
        <taxon>Hemiptera</taxon>
        <taxon>Sternorrhyncha</taxon>
        <taxon>Aphidomorpha</taxon>
        <taxon>Aphidoidea</taxon>
        <taxon>Aphididae</taxon>
        <taxon>Macrosiphini</taxon>
        <taxon>Macrosiphum</taxon>
    </lineage>
</organism>
<comment type="caution">
    <text evidence="2">Lacks conserved residue(s) required for the propagation of feature annotation.</text>
</comment>
<gene>
    <name evidence="3" type="ORF">MEUPH1_LOCUS22676</name>
</gene>
<dbReference type="AlphaFoldDB" id="A0AAV0XJ73"/>